<keyword evidence="1" id="KW-0472">Membrane</keyword>
<gene>
    <name evidence="2" type="ORF">XTPLMG728_0041</name>
</gene>
<keyword evidence="1" id="KW-1133">Transmembrane helix</keyword>
<dbReference type="AlphaFoldDB" id="A0A0K2ZCB6"/>
<feature type="transmembrane region" description="Helical" evidence="1">
    <location>
        <begin position="331"/>
        <end position="351"/>
    </location>
</feature>
<reference evidence="2 3" key="1">
    <citation type="submission" date="2015-07" db="EMBL/GenBank/DDBJ databases">
        <authorList>
            <person name="Noorani M."/>
        </authorList>
    </citation>
    <scope>NUCLEOTIDE SEQUENCE [LARGE SCALE GENOMIC DNA]</scope>
    <source>
        <strain evidence="2">LMG728</strain>
    </source>
</reference>
<organism evidence="2 3">
    <name type="scientific">Xanthomonas graminis pv. poae</name>
    <dbReference type="NCBI Taxonomy" id="227946"/>
    <lineage>
        <taxon>Bacteria</taxon>
        <taxon>Pseudomonadati</taxon>
        <taxon>Pseudomonadota</taxon>
        <taxon>Gammaproteobacteria</taxon>
        <taxon>Lysobacterales</taxon>
        <taxon>Lysobacteraceae</taxon>
        <taxon>Xanthomonas</taxon>
        <taxon>Xanthomonas translucens group</taxon>
        <taxon>Xanthomonas graminis</taxon>
    </lineage>
</organism>
<evidence type="ECO:0000256" key="1">
    <source>
        <dbReference type="SAM" id="Phobius"/>
    </source>
</evidence>
<sequence>MNLRSDYRIDLRRYDLGLFLFAFALVCLKSNDALTHPQLWAEDAVLFLKDQLEQRGLLLFSPYAGYLHAAPRLVTWFASFVSAAYTPLIYNASAIAIAAGSIFICAKNLRPLIPPSLVLAAFLLTPTNGEVFGTITNIQWFLQFPLITYCFIAPKASNPISRHLLRGVLAVAALTGPFSIICIALMALSFFGFLVLRVTRRSNLLSSATTYFEQRDFIAWAIVAACAVIQLSFVYTSAPSHPQTTSLAHLIVGSLGQAAPLHILGYNPLRPVFWPIGYTAVGAYILFFSKLFPAARIGVFLALAFAILEVFAAAHKFTVEPMLSLLHGDRYFFALKIVFWWTVFICLKDLFGSERQGANYTLLLLLFICLLNKDHMLRPRFIDYGPAAELRKLDQPGSHTIKFNPAGWETTITPKQ</sequence>
<dbReference type="RefSeq" id="WP_053839585.1">
    <property type="nucleotide sequence ID" value="NZ_CP076250.1"/>
</dbReference>
<keyword evidence="1" id="KW-0812">Transmembrane</keyword>
<evidence type="ECO:0000313" key="2">
    <source>
        <dbReference type="EMBL" id="CTP82881.1"/>
    </source>
</evidence>
<feature type="transmembrane region" description="Helical" evidence="1">
    <location>
        <begin position="57"/>
        <end position="81"/>
    </location>
</feature>
<feature type="transmembrane region" description="Helical" evidence="1">
    <location>
        <begin position="272"/>
        <end position="291"/>
    </location>
</feature>
<accession>A0A0K2ZCB6</accession>
<feature type="transmembrane region" description="Helical" evidence="1">
    <location>
        <begin position="88"/>
        <end position="109"/>
    </location>
</feature>
<feature type="transmembrane region" description="Helical" evidence="1">
    <location>
        <begin position="217"/>
        <end position="235"/>
    </location>
</feature>
<protein>
    <submittedName>
        <fullName evidence="2">Putative membrane protein</fullName>
    </submittedName>
</protein>
<proteinExistence type="predicted"/>
<dbReference type="Proteomes" id="UP000041247">
    <property type="component" value="Unassembled WGS sequence"/>
</dbReference>
<feature type="transmembrane region" description="Helical" evidence="1">
    <location>
        <begin position="168"/>
        <end position="196"/>
    </location>
</feature>
<feature type="transmembrane region" description="Helical" evidence="1">
    <location>
        <begin position="297"/>
        <end position="319"/>
    </location>
</feature>
<name>A0A0K2ZCB6_9XANT</name>
<evidence type="ECO:0000313" key="3">
    <source>
        <dbReference type="Proteomes" id="UP000041247"/>
    </source>
</evidence>
<dbReference type="EMBL" id="CXOK01000001">
    <property type="protein sequence ID" value="CTP82881.1"/>
    <property type="molecule type" value="Genomic_DNA"/>
</dbReference>